<reference evidence="10" key="1">
    <citation type="submission" date="2021-12" db="EMBL/GenBank/DDBJ databases">
        <authorList>
            <person name="King R."/>
        </authorList>
    </citation>
    <scope>NUCLEOTIDE SEQUENCE</scope>
</reference>
<feature type="compositionally biased region" description="Basic and acidic residues" evidence="8">
    <location>
        <begin position="180"/>
        <end position="190"/>
    </location>
</feature>
<dbReference type="InterPro" id="IPR013087">
    <property type="entry name" value="Znf_C2H2_type"/>
</dbReference>
<dbReference type="Pfam" id="PF00096">
    <property type="entry name" value="zf-C2H2"/>
    <property type="match status" value="3"/>
</dbReference>
<feature type="region of interest" description="Disordered" evidence="8">
    <location>
        <begin position="575"/>
        <end position="596"/>
    </location>
</feature>
<evidence type="ECO:0000313" key="10">
    <source>
        <dbReference type="EMBL" id="CAH0398478.1"/>
    </source>
</evidence>
<dbReference type="SUPFAM" id="SSF57667">
    <property type="entry name" value="beta-beta-alpha zinc fingers"/>
    <property type="match status" value="3"/>
</dbReference>
<organism evidence="10 11">
    <name type="scientific">Chilo suppressalis</name>
    <name type="common">Asiatic rice borer moth</name>
    <dbReference type="NCBI Taxonomy" id="168631"/>
    <lineage>
        <taxon>Eukaryota</taxon>
        <taxon>Metazoa</taxon>
        <taxon>Ecdysozoa</taxon>
        <taxon>Arthropoda</taxon>
        <taxon>Hexapoda</taxon>
        <taxon>Insecta</taxon>
        <taxon>Pterygota</taxon>
        <taxon>Neoptera</taxon>
        <taxon>Endopterygota</taxon>
        <taxon>Lepidoptera</taxon>
        <taxon>Glossata</taxon>
        <taxon>Ditrysia</taxon>
        <taxon>Pyraloidea</taxon>
        <taxon>Crambidae</taxon>
        <taxon>Crambinae</taxon>
        <taxon>Chilo</taxon>
    </lineage>
</organism>
<dbReference type="Gene3D" id="3.30.160.60">
    <property type="entry name" value="Classic Zinc Finger"/>
    <property type="match status" value="4"/>
</dbReference>
<keyword evidence="4 7" id="KW-0863">Zinc-finger</keyword>
<dbReference type="SMART" id="SM00355">
    <property type="entry name" value="ZnF_C2H2"/>
    <property type="match status" value="7"/>
</dbReference>
<evidence type="ECO:0000256" key="6">
    <source>
        <dbReference type="ARBA" id="ARBA00023242"/>
    </source>
</evidence>
<feature type="domain" description="C2H2-type" evidence="9">
    <location>
        <begin position="395"/>
        <end position="422"/>
    </location>
</feature>
<keyword evidence="6" id="KW-0539">Nucleus</keyword>
<feature type="domain" description="C2H2-type" evidence="9">
    <location>
        <begin position="450"/>
        <end position="472"/>
    </location>
</feature>
<proteinExistence type="predicted"/>
<dbReference type="PROSITE" id="PS50157">
    <property type="entry name" value="ZINC_FINGER_C2H2_2"/>
    <property type="match status" value="4"/>
</dbReference>
<feature type="region of interest" description="Disordered" evidence="8">
    <location>
        <begin position="177"/>
        <end position="249"/>
    </location>
</feature>
<dbReference type="InterPro" id="IPR050331">
    <property type="entry name" value="Zinc_finger"/>
</dbReference>
<accession>A0ABN8ARX3</accession>
<evidence type="ECO:0000256" key="7">
    <source>
        <dbReference type="PROSITE-ProRule" id="PRU00042"/>
    </source>
</evidence>
<dbReference type="PANTHER" id="PTHR16515:SF66">
    <property type="entry name" value="C2H2-TYPE DOMAIN-CONTAINING PROTEIN"/>
    <property type="match status" value="1"/>
</dbReference>
<dbReference type="InterPro" id="IPR036236">
    <property type="entry name" value="Znf_C2H2_sf"/>
</dbReference>
<evidence type="ECO:0000313" key="11">
    <source>
        <dbReference type="Proteomes" id="UP001153292"/>
    </source>
</evidence>
<name>A0ABN8ARX3_CHISP</name>
<dbReference type="PANTHER" id="PTHR16515">
    <property type="entry name" value="PR DOMAIN ZINC FINGER PROTEIN"/>
    <property type="match status" value="1"/>
</dbReference>
<feature type="compositionally biased region" description="Basic residues" evidence="8">
    <location>
        <begin position="239"/>
        <end position="249"/>
    </location>
</feature>
<sequence>MDENDMIVVVIGDSDTEASGDLPPTQISLKTEPVDETDVMQMITAVQKHGKPIKLEFNDNDMVYVKEEFLEEEYNNFSEEETILGVCNNYIDEIADTKIGTKGFESDEDYVPEETSDDDDDNEYSLVTKAYEIIKGSNDLANNSESESELKMPKRRKQGSWAHQKSFVQNLKQEYPEMESDQKGIHHESVSDDLANDSESKSKLKTPRRRKPVSRSRQSIHNKSLYTDSQSESESEMPRRKHVSPSRRKSFVEELKQEYPELHNDEKALVSVLAEIMRNVEKPPLPKIYYTMVHDKFQCTICQALTDTEPAAGRHYREYHGPRYLVCYACGVDFRSNTNLLKHEKRCVAPDATTVLKARALSLGRKGRSRPFMPKPQEIVLRPPIRRKTTVTHKFKCNECPAAFSNGVSLEAHLNLHKGLRPYRCEVCNNAYTSVHRLKRHQKIHSEESYVCDHCGRIFKVKAALRVHLDTHLPVPKFGCEECPRRYATKAALKHHVRRVHLQLPPPCACPICPKSYPRMSLVKDHMKQAHGMSLMTRRMFLKALPKMTDEQLQQAKEILKSNVFFLNEGADNTNQNEAAENTNQNEAAENTNQYE</sequence>
<dbReference type="EMBL" id="OU963904">
    <property type="protein sequence ID" value="CAH0398478.1"/>
    <property type="molecule type" value="Genomic_DNA"/>
</dbReference>
<feature type="region of interest" description="Disordered" evidence="8">
    <location>
        <begin position="140"/>
        <end position="164"/>
    </location>
</feature>
<dbReference type="Proteomes" id="UP001153292">
    <property type="component" value="Chromosome 11"/>
</dbReference>
<feature type="compositionally biased region" description="Polar residues" evidence="8">
    <location>
        <begin position="221"/>
        <end position="232"/>
    </location>
</feature>
<evidence type="ECO:0000256" key="5">
    <source>
        <dbReference type="ARBA" id="ARBA00022833"/>
    </source>
</evidence>
<feature type="compositionally biased region" description="Basic residues" evidence="8">
    <location>
        <begin position="203"/>
        <end position="220"/>
    </location>
</feature>
<dbReference type="PROSITE" id="PS00028">
    <property type="entry name" value="ZINC_FINGER_C2H2_1"/>
    <property type="match status" value="5"/>
</dbReference>
<keyword evidence="3" id="KW-0677">Repeat</keyword>
<feature type="compositionally biased region" description="Acidic residues" evidence="8">
    <location>
        <begin position="106"/>
        <end position="123"/>
    </location>
</feature>
<gene>
    <name evidence="10" type="ORF">CHILSU_LOCUS1599</name>
</gene>
<evidence type="ECO:0000256" key="1">
    <source>
        <dbReference type="ARBA" id="ARBA00004123"/>
    </source>
</evidence>
<evidence type="ECO:0000256" key="3">
    <source>
        <dbReference type="ARBA" id="ARBA00022737"/>
    </source>
</evidence>
<protein>
    <recommendedName>
        <fullName evidence="9">C2H2-type domain-containing protein</fullName>
    </recommendedName>
</protein>
<keyword evidence="11" id="KW-1185">Reference proteome</keyword>
<evidence type="ECO:0000259" key="9">
    <source>
        <dbReference type="PROSITE" id="PS50157"/>
    </source>
</evidence>
<feature type="domain" description="C2H2-type" evidence="9">
    <location>
        <begin position="478"/>
        <end position="506"/>
    </location>
</feature>
<keyword evidence="5" id="KW-0862">Zinc</keyword>
<feature type="domain" description="C2H2-type" evidence="9">
    <location>
        <begin position="423"/>
        <end position="450"/>
    </location>
</feature>
<comment type="subcellular location">
    <subcellularLocation>
        <location evidence="1">Nucleus</location>
    </subcellularLocation>
</comment>
<evidence type="ECO:0000256" key="4">
    <source>
        <dbReference type="ARBA" id="ARBA00022771"/>
    </source>
</evidence>
<dbReference type="Pfam" id="PF13894">
    <property type="entry name" value="zf-C2H2_4"/>
    <property type="match status" value="1"/>
</dbReference>
<evidence type="ECO:0000256" key="2">
    <source>
        <dbReference type="ARBA" id="ARBA00022723"/>
    </source>
</evidence>
<evidence type="ECO:0000256" key="8">
    <source>
        <dbReference type="SAM" id="MobiDB-lite"/>
    </source>
</evidence>
<keyword evidence="2" id="KW-0479">Metal-binding</keyword>
<feature type="region of interest" description="Disordered" evidence="8">
    <location>
        <begin position="103"/>
        <end position="123"/>
    </location>
</feature>